<dbReference type="InterPro" id="IPR001810">
    <property type="entry name" value="F-box_dom"/>
</dbReference>
<keyword evidence="5" id="KW-1185">Reference proteome</keyword>
<dbReference type="Pfam" id="PF08387">
    <property type="entry name" value="FBD"/>
    <property type="match status" value="1"/>
</dbReference>
<evidence type="ECO:0000259" key="2">
    <source>
        <dbReference type="Pfam" id="PF08387"/>
    </source>
</evidence>
<feature type="domain" description="F-box" evidence="1">
    <location>
        <begin position="7"/>
        <end position="46"/>
    </location>
</feature>
<dbReference type="InterPro" id="IPR055411">
    <property type="entry name" value="LRR_FXL15/At3g58940/PEG3-like"/>
</dbReference>
<dbReference type="PANTHER" id="PTHR32141:SF158">
    <property type="entry name" value="EXPRESSED PROTEIN"/>
    <property type="match status" value="1"/>
</dbReference>
<comment type="caution">
    <text evidence="4">The sequence shown here is derived from an EMBL/GenBank/DDBJ whole genome shotgun (WGS) entry which is preliminary data.</text>
</comment>
<protein>
    <recommendedName>
        <fullName evidence="6">FBD domain-containing protein</fullName>
    </recommendedName>
</protein>
<dbReference type="InterPro" id="IPR032675">
    <property type="entry name" value="LRR_dom_sf"/>
</dbReference>
<reference evidence="4" key="2">
    <citation type="submission" date="2021-12" db="EMBL/GenBank/DDBJ databases">
        <title>Resequencing data analysis of finger millet.</title>
        <authorList>
            <person name="Hatakeyama M."/>
            <person name="Aluri S."/>
            <person name="Balachadran M.T."/>
            <person name="Sivarajan S.R."/>
            <person name="Poveda L."/>
            <person name="Shimizu-Inatsugi R."/>
            <person name="Schlapbach R."/>
            <person name="Sreeman S.M."/>
            <person name="Shimizu K.K."/>
        </authorList>
    </citation>
    <scope>NUCLEOTIDE SEQUENCE</scope>
</reference>
<sequence length="450" mass="51044">MNRQDLLSLLPDCVLGEIVTRLPTRDAVHLQLVSSRYPNAWRASPLNLDVDYRDAVRVLVYLRCHPGPTRRLRLERLSTSYYGDFDHWLLFSPALAGLQALELQLQTLDVSRRPLPPPALRFAATLVLLSFRRVDISEAALHGLLAGCPALQTLVLDECVGFARVRITSASIRSVAVSSSSNLDHATVTRPRQIIIEDAPRLQTVVPFRHRSNNHSDDDESGGGSSCRRSLDLRIVSAPKLRVLGSLSTKTVRKLELGATVFKVIDRIVKHVHGNSASHEKRSEVRAICLATTMPSVKVLALEDVDRMHINDFLRCFPRLERLYLKGSQGIFRSEGTYGVKLNPIECFELYLRRIVFNGYKGDTSDVKLVKFFLTKARVLESISFRFSRSNNNVCSEEEWIADQRFRMRLKNRASESAKLSFAHDEGYRDDDVYCCGEYARDVTDHIHYY</sequence>
<proteinExistence type="predicted"/>
<evidence type="ECO:0000259" key="3">
    <source>
        <dbReference type="Pfam" id="PF24758"/>
    </source>
</evidence>
<evidence type="ECO:0000259" key="1">
    <source>
        <dbReference type="Pfam" id="PF00646"/>
    </source>
</evidence>
<evidence type="ECO:0008006" key="6">
    <source>
        <dbReference type="Google" id="ProtNLM"/>
    </source>
</evidence>
<dbReference type="InterPro" id="IPR055302">
    <property type="entry name" value="F-box_dom-containing"/>
</dbReference>
<dbReference type="PANTHER" id="PTHR32141">
    <property type="match status" value="1"/>
</dbReference>
<dbReference type="SUPFAM" id="SSF81383">
    <property type="entry name" value="F-box domain"/>
    <property type="match status" value="1"/>
</dbReference>
<evidence type="ECO:0000313" key="5">
    <source>
        <dbReference type="Proteomes" id="UP001054889"/>
    </source>
</evidence>
<dbReference type="Proteomes" id="UP001054889">
    <property type="component" value="Unassembled WGS sequence"/>
</dbReference>
<dbReference type="SUPFAM" id="SSF52047">
    <property type="entry name" value="RNI-like"/>
    <property type="match status" value="1"/>
</dbReference>
<organism evidence="4 5">
    <name type="scientific">Eleusine coracana subsp. coracana</name>
    <dbReference type="NCBI Taxonomy" id="191504"/>
    <lineage>
        <taxon>Eukaryota</taxon>
        <taxon>Viridiplantae</taxon>
        <taxon>Streptophyta</taxon>
        <taxon>Embryophyta</taxon>
        <taxon>Tracheophyta</taxon>
        <taxon>Spermatophyta</taxon>
        <taxon>Magnoliopsida</taxon>
        <taxon>Liliopsida</taxon>
        <taxon>Poales</taxon>
        <taxon>Poaceae</taxon>
        <taxon>PACMAD clade</taxon>
        <taxon>Chloridoideae</taxon>
        <taxon>Cynodonteae</taxon>
        <taxon>Eleusininae</taxon>
        <taxon>Eleusine</taxon>
    </lineage>
</organism>
<dbReference type="Pfam" id="PF24758">
    <property type="entry name" value="LRR_At5g56370"/>
    <property type="match status" value="1"/>
</dbReference>
<dbReference type="Gene3D" id="3.80.10.10">
    <property type="entry name" value="Ribonuclease Inhibitor"/>
    <property type="match status" value="1"/>
</dbReference>
<dbReference type="InterPro" id="IPR036047">
    <property type="entry name" value="F-box-like_dom_sf"/>
</dbReference>
<gene>
    <name evidence="4" type="primary">ga07175</name>
    <name evidence="4" type="ORF">PR202_ga07175</name>
</gene>
<accession>A0AAV5BX02</accession>
<feature type="domain" description="F-box/LRR-repeat protein 15/At3g58940/PEG3-like LRR" evidence="3">
    <location>
        <begin position="126"/>
        <end position="324"/>
    </location>
</feature>
<reference evidence="4" key="1">
    <citation type="journal article" date="2018" name="DNA Res.">
        <title>Multiple hybrid de novo genome assembly of finger millet, an orphan allotetraploid crop.</title>
        <authorList>
            <person name="Hatakeyama M."/>
            <person name="Aluri S."/>
            <person name="Balachadran M.T."/>
            <person name="Sivarajan S.R."/>
            <person name="Patrignani A."/>
            <person name="Gruter S."/>
            <person name="Poveda L."/>
            <person name="Shimizu-Inatsugi R."/>
            <person name="Baeten J."/>
            <person name="Francoijs K.J."/>
            <person name="Nataraja K.N."/>
            <person name="Reddy Y.A.N."/>
            <person name="Phadnis S."/>
            <person name="Ravikumar R.L."/>
            <person name="Schlapbach R."/>
            <person name="Sreeman S.M."/>
            <person name="Shimizu K.K."/>
        </authorList>
    </citation>
    <scope>NUCLEOTIDE SEQUENCE</scope>
</reference>
<dbReference type="AlphaFoldDB" id="A0AAV5BX02"/>
<evidence type="ECO:0000313" key="4">
    <source>
        <dbReference type="EMBL" id="GJM90855.1"/>
    </source>
</evidence>
<feature type="domain" description="FBD" evidence="2">
    <location>
        <begin position="343"/>
        <end position="385"/>
    </location>
</feature>
<dbReference type="InterPro" id="IPR006566">
    <property type="entry name" value="FBD"/>
</dbReference>
<dbReference type="Pfam" id="PF00646">
    <property type="entry name" value="F-box"/>
    <property type="match status" value="1"/>
</dbReference>
<name>A0AAV5BX02_ELECO</name>
<dbReference type="EMBL" id="BQKI01000003">
    <property type="protein sequence ID" value="GJM90855.1"/>
    <property type="molecule type" value="Genomic_DNA"/>
</dbReference>